<evidence type="ECO:0000256" key="3">
    <source>
        <dbReference type="HAMAP-Rule" id="MF_00978"/>
    </source>
</evidence>
<dbReference type="InterPro" id="IPR036390">
    <property type="entry name" value="WH_DNA-bd_sf"/>
</dbReference>
<evidence type="ECO:0000256" key="1">
    <source>
        <dbReference type="ARBA" id="ARBA00022598"/>
    </source>
</evidence>
<dbReference type="InterPro" id="IPR004143">
    <property type="entry name" value="BPL_LPL_catalytic"/>
</dbReference>
<keyword evidence="3" id="KW-0805">Transcription regulation</keyword>
<comment type="catalytic activity">
    <reaction evidence="3">
        <text>biotin + L-lysyl-[protein] + ATP = N(6)-biotinyl-L-lysyl-[protein] + AMP + diphosphate + H(+)</text>
        <dbReference type="Rhea" id="RHEA:11756"/>
        <dbReference type="Rhea" id="RHEA-COMP:9752"/>
        <dbReference type="Rhea" id="RHEA-COMP:10505"/>
        <dbReference type="ChEBI" id="CHEBI:15378"/>
        <dbReference type="ChEBI" id="CHEBI:29969"/>
        <dbReference type="ChEBI" id="CHEBI:30616"/>
        <dbReference type="ChEBI" id="CHEBI:33019"/>
        <dbReference type="ChEBI" id="CHEBI:57586"/>
        <dbReference type="ChEBI" id="CHEBI:83144"/>
        <dbReference type="ChEBI" id="CHEBI:456215"/>
        <dbReference type="EC" id="6.3.4.15"/>
    </reaction>
</comment>
<feature type="DNA-binding region" description="H-T-H motif" evidence="3">
    <location>
        <begin position="19"/>
        <end position="38"/>
    </location>
</feature>
<reference evidence="5" key="1">
    <citation type="submission" date="2020-09" db="EMBL/GenBank/DDBJ databases">
        <title>A novel bacterium of genus Paenibacillus, isolated from South China Sea.</title>
        <authorList>
            <person name="Huang H."/>
            <person name="Mo K."/>
            <person name="Hu Y."/>
        </authorList>
    </citation>
    <scope>NUCLEOTIDE SEQUENCE</scope>
    <source>
        <strain evidence="5">IB182496</strain>
    </source>
</reference>
<dbReference type="AlphaFoldDB" id="A0A927GR16"/>
<comment type="function">
    <text evidence="3">Acts both as a biotin--[acetyl-CoA-carboxylase] ligase and a repressor.</text>
</comment>
<sequence length="326" mass="35994">MSERLLRLLSERQGEYVSGEAISKQLQVSRTAVWKQIRKLQEKGYRFEASPRLGYRLLEAPAHLEPEEIMSKLSTKRLGRRIERLEAVPSTQDIAHQLAAEGAPEGTLVLAEQQLKGRGRMGRGWVSPRGKGIWMSLVLRPRLALPFAPQLTLLTAVALCRSLRRMSGAEIGIKWPNDLLIDGKKISGILLESTAEEERIRYVIAGIGISVNLEADDYPDELLQRAVSLRMATGRSYDRTALIVEFLDELEQLYDLFAQEGFAPIRSLWEALSVSLHRPATLTTPQGVLTGVPVGLAESGALLVRLGDGEVRAVFSAEMGASSSGR</sequence>
<dbReference type="InterPro" id="IPR004408">
    <property type="entry name" value="Biotin_CoA_COase_ligase"/>
</dbReference>
<dbReference type="EMBL" id="JACXIZ010000014">
    <property type="protein sequence ID" value="MBD2845129.1"/>
    <property type="molecule type" value="Genomic_DNA"/>
</dbReference>
<organism evidence="5 6">
    <name type="scientific">Paenibacillus sabuli</name>
    <dbReference type="NCBI Taxonomy" id="2772509"/>
    <lineage>
        <taxon>Bacteria</taxon>
        <taxon>Bacillati</taxon>
        <taxon>Bacillota</taxon>
        <taxon>Bacilli</taxon>
        <taxon>Bacillales</taxon>
        <taxon>Paenibacillaceae</taxon>
        <taxon>Paenibacillus</taxon>
    </lineage>
</organism>
<gene>
    <name evidence="3" type="primary">birA</name>
    <name evidence="5" type="ORF">IDH44_07990</name>
</gene>
<dbReference type="Proteomes" id="UP000621560">
    <property type="component" value="Unassembled WGS sequence"/>
</dbReference>
<dbReference type="Pfam" id="PF02237">
    <property type="entry name" value="BPL_C"/>
    <property type="match status" value="1"/>
</dbReference>
<dbReference type="SUPFAM" id="SSF46785">
    <property type="entry name" value="Winged helix' DNA-binding domain"/>
    <property type="match status" value="1"/>
</dbReference>
<dbReference type="HAMAP" id="MF_00978">
    <property type="entry name" value="Bifunct_BirA"/>
    <property type="match status" value="1"/>
</dbReference>
<feature type="binding site" evidence="3">
    <location>
        <position position="185"/>
    </location>
    <ligand>
        <name>biotin</name>
        <dbReference type="ChEBI" id="CHEBI:57586"/>
    </ligand>
</feature>
<feature type="domain" description="BPL/LPL catalytic" evidence="4">
    <location>
        <begin position="67"/>
        <end position="258"/>
    </location>
</feature>
<dbReference type="InterPro" id="IPR036388">
    <property type="entry name" value="WH-like_DNA-bd_sf"/>
</dbReference>
<comment type="similarity">
    <text evidence="3">Belongs to the biotin--protein ligase family.</text>
</comment>
<dbReference type="GO" id="GO:0006355">
    <property type="term" value="P:regulation of DNA-templated transcription"/>
    <property type="evidence" value="ECO:0007669"/>
    <property type="project" value="UniProtKB-UniRule"/>
</dbReference>
<keyword evidence="3" id="KW-0547">Nucleotide-binding</keyword>
<keyword evidence="6" id="KW-1185">Reference proteome</keyword>
<keyword evidence="2 3" id="KW-0092">Biotin</keyword>
<evidence type="ECO:0000259" key="4">
    <source>
        <dbReference type="PROSITE" id="PS51733"/>
    </source>
</evidence>
<dbReference type="SUPFAM" id="SSF55681">
    <property type="entry name" value="Class II aaRS and biotin synthetases"/>
    <property type="match status" value="1"/>
</dbReference>
<name>A0A927GR16_9BACL</name>
<feature type="binding site" evidence="3">
    <location>
        <begin position="118"/>
        <end position="120"/>
    </location>
    <ligand>
        <name>biotin</name>
        <dbReference type="ChEBI" id="CHEBI:57586"/>
    </ligand>
</feature>
<dbReference type="PROSITE" id="PS51733">
    <property type="entry name" value="BPL_LPL_CATALYTIC"/>
    <property type="match status" value="1"/>
</dbReference>
<dbReference type="InterPro" id="IPR003142">
    <property type="entry name" value="BPL_C"/>
</dbReference>
<comment type="caution">
    <text evidence="5">The sequence shown here is derived from an EMBL/GenBank/DDBJ whole genome shotgun (WGS) entry which is preliminary data.</text>
</comment>
<dbReference type="GO" id="GO:0004077">
    <property type="term" value="F:biotin--[biotin carboxyl-carrier protein] ligase activity"/>
    <property type="evidence" value="ECO:0007669"/>
    <property type="project" value="UniProtKB-UniRule"/>
</dbReference>
<dbReference type="Gene3D" id="1.10.10.10">
    <property type="entry name" value="Winged helix-like DNA-binding domain superfamily/Winged helix DNA-binding domain"/>
    <property type="match status" value="1"/>
</dbReference>
<dbReference type="Gene3D" id="2.30.30.100">
    <property type="match status" value="1"/>
</dbReference>
<dbReference type="Pfam" id="PF08279">
    <property type="entry name" value="HTH_11"/>
    <property type="match status" value="1"/>
</dbReference>
<keyword evidence="3" id="KW-0067">ATP-binding</keyword>
<dbReference type="GO" id="GO:0003677">
    <property type="term" value="F:DNA binding"/>
    <property type="evidence" value="ECO:0007669"/>
    <property type="project" value="UniProtKB-UniRule"/>
</dbReference>
<proteinExistence type="inferred from homology"/>
<dbReference type="Gene3D" id="3.30.930.10">
    <property type="entry name" value="Bira Bifunctional Protein, Domain 2"/>
    <property type="match status" value="1"/>
</dbReference>
<keyword evidence="1 3" id="KW-0436">Ligase</keyword>
<dbReference type="EC" id="6.3.4.15" evidence="3"/>
<dbReference type="GO" id="GO:0005737">
    <property type="term" value="C:cytoplasm"/>
    <property type="evidence" value="ECO:0007669"/>
    <property type="project" value="TreeGrafter"/>
</dbReference>
<keyword evidence="3" id="KW-0804">Transcription</keyword>
<dbReference type="PANTHER" id="PTHR12835">
    <property type="entry name" value="BIOTIN PROTEIN LIGASE"/>
    <property type="match status" value="1"/>
</dbReference>
<keyword evidence="3" id="KW-0238">DNA-binding</keyword>
<dbReference type="GO" id="GO:0005524">
    <property type="term" value="F:ATP binding"/>
    <property type="evidence" value="ECO:0007669"/>
    <property type="project" value="UniProtKB-UniRule"/>
</dbReference>
<feature type="binding site" evidence="3">
    <location>
        <position position="114"/>
    </location>
    <ligand>
        <name>biotin</name>
        <dbReference type="ChEBI" id="CHEBI:57586"/>
    </ligand>
</feature>
<dbReference type="Pfam" id="PF03099">
    <property type="entry name" value="BPL_LplA_LipB"/>
    <property type="match status" value="1"/>
</dbReference>
<evidence type="ECO:0000256" key="2">
    <source>
        <dbReference type="ARBA" id="ARBA00023267"/>
    </source>
</evidence>
<dbReference type="GO" id="GO:0016740">
    <property type="term" value="F:transferase activity"/>
    <property type="evidence" value="ECO:0007669"/>
    <property type="project" value="UniProtKB-ARBA"/>
</dbReference>
<protein>
    <recommendedName>
        <fullName evidence="3">Bifunctional ligase/repressor BirA</fullName>
    </recommendedName>
    <alternativeName>
        <fullName evidence="3">Biotin--[acetyl-CoA-carboxylase] ligase</fullName>
        <ecNumber evidence="3">6.3.4.15</ecNumber>
    </alternativeName>
    <alternativeName>
        <fullName evidence="3">Biotin--protein ligase</fullName>
    </alternativeName>
    <alternativeName>
        <fullName evidence="3">Biotin-[acetyl-CoA carboxylase] synthetase</fullName>
    </alternativeName>
</protein>
<dbReference type="CDD" id="cd16442">
    <property type="entry name" value="BPL"/>
    <property type="match status" value="1"/>
</dbReference>
<comment type="caution">
    <text evidence="3">Lacks conserved residue(s) required for the propagation of feature annotation.</text>
</comment>
<evidence type="ECO:0000313" key="6">
    <source>
        <dbReference type="Proteomes" id="UP000621560"/>
    </source>
</evidence>
<accession>A0A927GR16</accession>
<dbReference type="PANTHER" id="PTHR12835:SF5">
    <property type="entry name" value="BIOTIN--PROTEIN LIGASE"/>
    <property type="match status" value="1"/>
</dbReference>
<dbReference type="InterPro" id="IPR045864">
    <property type="entry name" value="aa-tRNA-synth_II/BPL/LPL"/>
</dbReference>
<dbReference type="NCBIfam" id="TIGR00121">
    <property type="entry name" value="birA_ligase"/>
    <property type="match status" value="1"/>
</dbReference>
<dbReference type="RefSeq" id="WP_190916448.1">
    <property type="nucleotide sequence ID" value="NZ_JACXIZ010000014.1"/>
</dbReference>
<dbReference type="GO" id="GO:0009249">
    <property type="term" value="P:protein lipoylation"/>
    <property type="evidence" value="ECO:0007669"/>
    <property type="project" value="UniProtKB-ARBA"/>
</dbReference>
<keyword evidence="3" id="KW-0678">Repressor</keyword>
<dbReference type="InterPro" id="IPR030855">
    <property type="entry name" value="Bifunct_BirA"/>
</dbReference>
<dbReference type="InterPro" id="IPR013196">
    <property type="entry name" value="HTH_11"/>
</dbReference>
<evidence type="ECO:0000313" key="5">
    <source>
        <dbReference type="EMBL" id="MBD2845129.1"/>
    </source>
</evidence>